<evidence type="ECO:0000256" key="3">
    <source>
        <dbReference type="ARBA" id="ARBA00022989"/>
    </source>
</evidence>
<dbReference type="PANTHER" id="PTHR36985">
    <property type="entry name" value="TRANSLOCATION AND ASSEMBLY MODULE SUBUNIT TAMB"/>
    <property type="match status" value="1"/>
</dbReference>
<evidence type="ECO:0000256" key="2">
    <source>
        <dbReference type="ARBA" id="ARBA00022692"/>
    </source>
</evidence>
<dbReference type="InterPro" id="IPR007452">
    <property type="entry name" value="TamB_C"/>
</dbReference>
<dbReference type="Pfam" id="PF04357">
    <property type="entry name" value="TamB"/>
    <property type="match status" value="1"/>
</dbReference>
<proteinExistence type="predicted"/>
<comment type="subcellular location">
    <subcellularLocation>
        <location evidence="1">Membrane</location>
        <topology evidence="1">Single-pass membrane protein</topology>
    </subcellularLocation>
</comment>
<evidence type="ECO:0000256" key="4">
    <source>
        <dbReference type="ARBA" id="ARBA00023136"/>
    </source>
</evidence>
<dbReference type="EMBL" id="JAIQDJ010000010">
    <property type="protein sequence ID" value="MBZ4187050.1"/>
    <property type="molecule type" value="Genomic_DNA"/>
</dbReference>
<evidence type="ECO:0000313" key="6">
    <source>
        <dbReference type="EMBL" id="MBZ4187050.1"/>
    </source>
</evidence>
<dbReference type="Proteomes" id="UP001430290">
    <property type="component" value="Unassembled WGS sequence"/>
</dbReference>
<keyword evidence="7" id="KW-1185">Reference proteome</keyword>
<protein>
    <submittedName>
        <fullName evidence="6">Translocation/assembly module TamB domain-containing protein</fullName>
    </submittedName>
</protein>
<sequence length="1265" mass="134673">MIRRVVLRVGGIALVLLLLISAGALTWLLATVGGRDFLLRHITAQLPAGSTLTWTQAEGHLAGPLTLRGVQLRMPMQRDGDCVATAQAACAMGTLKLDAGTLTLEAALLPLLTRSVRVHSLRLADARLDLPRDDSPFKLPRWPDVLPMLDVPVHVHVDAIVMDRLAIAEEGVPQILLQRVRGGVRLDPGALHIEQLRIDSDRGQFSAQGDYRPRDNFRSDVRASAIFPAATGQTAAQLRVYASGDLAALVVTVDGHAPAPVHAMLRLQGDTATPRWRLQANSTALDLAVLAGRGETSTPLAVQLTATGVGGRANVQGQLQQDDFNLRVLPSQLSLEAQTLRAHSLVAEVFDGRISADGKADLRDPKHAALALNIAARGLRWRSRDAQTTISADGDFKLEGTLARWLATGKAQLQRGRDHAVLELDGLGNRDGVQLRNLRISMPQGRLDASGQLAWSPALQWTAKAQLAGFDPGYFAPDWPGAVNGDLQSHGELRTGARGLLAQLEVTRLGGSLRKRALAGQLDVQIDGDHYAGNAELTLGQSKLSAYGKWADSIELDARFDPLQLQDLLPDGRGSVRGSVHLRGARDAPDITAELVGNGLAFADYRVAQLSAKGHLPWRRGSGALVIDAQGLHVGLPLHTLHADLRGAMERLRWGIDVSSDSGSLSARGDAGKHGTRWQGGVTALQLQPSIGPAWALQHAAQWTWDGRSATLANACLQAVGGGGVCADADWPRRGVQLAGHALPLTLLTPYLPDRSDGQPWAVHGVLSLNAHLQPVGGTWRGTATLRSDAGGLRNRPRARRDVFSYRALAVQAAFDPHRVEATLSSGLNGSGQLDAHIVTGFDAYAPLSGNLRLDTDALTWVELFSPDIVSPTGNLHVDVQLAGTRAKPLLGGQARLQKFSTELPALGISLHEGDVQLLAQADGSARIHGQVGAGTGVLQLDGQLDWRSDDTPLQLQLRGNNLLLADTHQLRAIASPDLSLRYRAGQPLQIRGSVNVSEANIQLERLDMGVSPSPDVVVLDPADPTPVAAATALDMDLNLVMGQAVQLDGYGLKGTLGGSLRVRATPQRDMLGSGALDIAGRYRAYGQNLQITRGRLRWSNTPVDDPLLDIRAERQVGDVTAGIRVEGRASAPQASVYSDPAKSESEALAYLTLGRPLSALSGNEARQLGAAKAALNAGSGLLAAELGARIGLDDAGVNESRALGGDVLSVGKYLSPKLYVGYGVSLLGTGQVMTLKYLLRKGFDIQIESSTIENRASLNWRKEK</sequence>
<feature type="domain" description="Translocation and assembly module TamB C-terminal" evidence="5">
    <location>
        <begin position="934"/>
        <end position="1264"/>
    </location>
</feature>
<comment type="caution">
    <text evidence="6">The sequence shown here is derived from an EMBL/GenBank/DDBJ whole genome shotgun (WGS) entry which is preliminary data.</text>
</comment>
<dbReference type="RefSeq" id="WP_223629722.1">
    <property type="nucleotide sequence ID" value="NZ_JAIQDJ010000010.1"/>
</dbReference>
<keyword evidence="2" id="KW-0812">Transmembrane</keyword>
<gene>
    <name evidence="6" type="ORF">K7B09_12035</name>
</gene>
<evidence type="ECO:0000259" key="5">
    <source>
        <dbReference type="Pfam" id="PF04357"/>
    </source>
</evidence>
<keyword evidence="4" id="KW-0472">Membrane</keyword>
<dbReference type="PANTHER" id="PTHR36985:SF1">
    <property type="entry name" value="TRANSLOCATION AND ASSEMBLY MODULE SUBUNIT TAMB"/>
    <property type="match status" value="1"/>
</dbReference>
<evidence type="ECO:0000256" key="1">
    <source>
        <dbReference type="ARBA" id="ARBA00004167"/>
    </source>
</evidence>
<evidence type="ECO:0000313" key="7">
    <source>
        <dbReference type="Proteomes" id="UP001430290"/>
    </source>
</evidence>
<accession>A0ABS7TH42</accession>
<name>A0ABS7TH42_9GAMM</name>
<organism evidence="6 7">
    <name type="scientific">Thermomonas beijingensis</name>
    <dbReference type="NCBI Taxonomy" id="2872701"/>
    <lineage>
        <taxon>Bacteria</taxon>
        <taxon>Pseudomonadati</taxon>
        <taxon>Pseudomonadota</taxon>
        <taxon>Gammaproteobacteria</taxon>
        <taxon>Lysobacterales</taxon>
        <taxon>Lysobacteraceae</taxon>
        <taxon>Thermomonas</taxon>
    </lineage>
</organism>
<keyword evidence="3" id="KW-1133">Transmembrane helix</keyword>
<reference evidence="6" key="1">
    <citation type="submission" date="2021-09" db="EMBL/GenBank/DDBJ databases">
        <authorList>
            <person name="Wu T."/>
            <person name="Guo S.Z."/>
        </authorList>
    </citation>
    <scope>NUCLEOTIDE SEQUENCE</scope>
    <source>
        <strain evidence="6">RSS-23</strain>
    </source>
</reference>